<evidence type="ECO:0000256" key="2">
    <source>
        <dbReference type="ARBA" id="ARBA00022645"/>
    </source>
</evidence>
<evidence type="ECO:0000313" key="9">
    <source>
        <dbReference type="Proteomes" id="UP000625711"/>
    </source>
</evidence>
<accession>A0A834J0N8</accession>
<dbReference type="PROSITE" id="PS00560">
    <property type="entry name" value="CARBOXYPEPT_SER_HIS"/>
    <property type="match status" value="1"/>
</dbReference>
<dbReference type="GO" id="GO:0004185">
    <property type="term" value="F:serine-type carboxypeptidase activity"/>
    <property type="evidence" value="ECO:0007669"/>
    <property type="project" value="UniProtKB-UniRule"/>
</dbReference>
<keyword evidence="6" id="KW-0325">Glycoprotein</keyword>
<dbReference type="Proteomes" id="UP000625711">
    <property type="component" value="Unassembled WGS sequence"/>
</dbReference>
<dbReference type="PANTHER" id="PTHR11802:SF472">
    <property type="entry name" value="SERINE CARBOXYPEPTIDASE CPVL-RELATED"/>
    <property type="match status" value="1"/>
</dbReference>
<dbReference type="EC" id="3.4.16.-" evidence="7"/>
<name>A0A834J0N8_RHYFE</name>
<keyword evidence="4" id="KW-0732">Signal</keyword>
<dbReference type="PROSITE" id="PS00131">
    <property type="entry name" value="CARBOXYPEPT_SER_SER"/>
    <property type="match status" value="1"/>
</dbReference>
<comment type="caution">
    <text evidence="8">The sequence shown here is derived from an EMBL/GenBank/DDBJ whole genome shotgun (WGS) entry which is preliminary data.</text>
</comment>
<evidence type="ECO:0000256" key="3">
    <source>
        <dbReference type="ARBA" id="ARBA00022670"/>
    </source>
</evidence>
<sequence>MYRGFSNREITFAQEARNAAEVHLDAFQDVVSYSGYFNVDKENNASLFFWYFPSANDYQNDPVVLWLQGGPGSSSLYGLFIENGPFAVESDGSVSLREYSWHKNHSLIFIDQPVGTGFSYTNNFYVTNQTEKNDFFISGESYAGKYVPAIGYTILKNNPTASLKINLQGLLIGLTDKNGVQTYNEIERMIIELINKEDYARATEVFNGFFDYFISDTGLENVYNFLKQELDDPDYWETFLNSDEVRKALHVGNQVYSSQSDPVYDSLKPDMMKSVAPWISELLSNYRILLYNGQLDIIVCYISTANYLQVLDFDSTEEYLNATRKVWYVDDYVAGFSKSAGNLTEVMVRNAGHMVPADQPKAAYDLLYKFVRNIRLA</sequence>
<dbReference type="AlphaFoldDB" id="A0A834J0N8"/>
<keyword evidence="2 7" id="KW-0121">Carboxypeptidase</keyword>
<reference evidence="8" key="1">
    <citation type="submission" date="2020-08" db="EMBL/GenBank/DDBJ databases">
        <title>Genome sequencing and assembly of the red palm weevil Rhynchophorus ferrugineus.</title>
        <authorList>
            <person name="Dias G.B."/>
            <person name="Bergman C.M."/>
            <person name="Manee M."/>
        </authorList>
    </citation>
    <scope>NUCLEOTIDE SEQUENCE</scope>
    <source>
        <strain evidence="8">AA-2017</strain>
        <tissue evidence="8">Whole larva</tissue>
    </source>
</reference>
<evidence type="ECO:0000313" key="8">
    <source>
        <dbReference type="EMBL" id="KAF7288068.1"/>
    </source>
</evidence>
<dbReference type="Pfam" id="PF00450">
    <property type="entry name" value="Peptidase_S10"/>
    <property type="match status" value="3"/>
</dbReference>
<proteinExistence type="inferred from homology"/>
<dbReference type="InterPro" id="IPR033124">
    <property type="entry name" value="Ser_caboxypep_his_AS"/>
</dbReference>
<gene>
    <name evidence="8" type="ORF">GWI33_000122</name>
</gene>
<dbReference type="OrthoDB" id="443318at2759"/>
<evidence type="ECO:0000256" key="5">
    <source>
        <dbReference type="ARBA" id="ARBA00022801"/>
    </source>
</evidence>
<dbReference type="InterPro" id="IPR001563">
    <property type="entry name" value="Peptidase_S10"/>
</dbReference>
<dbReference type="InterPro" id="IPR018202">
    <property type="entry name" value="Ser_caboxypep_ser_AS"/>
</dbReference>
<protein>
    <recommendedName>
        <fullName evidence="7">Carboxypeptidase</fullName>
        <ecNumber evidence="7">3.4.16.-</ecNumber>
    </recommendedName>
</protein>
<dbReference type="Gene3D" id="3.40.50.1820">
    <property type="entry name" value="alpha/beta hydrolase"/>
    <property type="match status" value="2"/>
</dbReference>
<dbReference type="PANTHER" id="PTHR11802">
    <property type="entry name" value="SERINE PROTEASE FAMILY S10 SERINE CARBOXYPEPTIDASE"/>
    <property type="match status" value="1"/>
</dbReference>
<evidence type="ECO:0000256" key="4">
    <source>
        <dbReference type="ARBA" id="ARBA00022729"/>
    </source>
</evidence>
<evidence type="ECO:0000256" key="1">
    <source>
        <dbReference type="ARBA" id="ARBA00009431"/>
    </source>
</evidence>
<dbReference type="PRINTS" id="PR00724">
    <property type="entry name" value="CRBOXYPTASEC"/>
</dbReference>
<dbReference type="EMBL" id="JAACXV010000001">
    <property type="protein sequence ID" value="KAF7288068.1"/>
    <property type="molecule type" value="Genomic_DNA"/>
</dbReference>
<keyword evidence="5 7" id="KW-0378">Hydrolase</keyword>
<dbReference type="InterPro" id="IPR029058">
    <property type="entry name" value="AB_hydrolase_fold"/>
</dbReference>
<evidence type="ECO:0000256" key="6">
    <source>
        <dbReference type="ARBA" id="ARBA00023180"/>
    </source>
</evidence>
<organism evidence="8 9">
    <name type="scientific">Rhynchophorus ferrugineus</name>
    <name type="common">Red palm weevil</name>
    <name type="synonym">Curculio ferrugineus</name>
    <dbReference type="NCBI Taxonomy" id="354439"/>
    <lineage>
        <taxon>Eukaryota</taxon>
        <taxon>Metazoa</taxon>
        <taxon>Ecdysozoa</taxon>
        <taxon>Arthropoda</taxon>
        <taxon>Hexapoda</taxon>
        <taxon>Insecta</taxon>
        <taxon>Pterygota</taxon>
        <taxon>Neoptera</taxon>
        <taxon>Endopterygota</taxon>
        <taxon>Coleoptera</taxon>
        <taxon>Polyphaga</taxon>
        <taxon>Cucujiformia</taxon>
        <taxon>Curculionidae</taxon>
        <taxon>Dryophthorinae</taxon>
        <taxon>Rhynchophorus</taxon>
    </lineage>
</organism>
<keyword evidence="3 7" id="KW-0645">Protease</keyword>
<comment type="similarity">
    <text evidence="1 7">Belongs to the peptidase S10 family.</text>
</comment>
<dbReference type="SUPFAM" id="SSF53474">
    <property type="entry name" value="alpha/beta-Hydrolases"/>
    <property type="match status" value="1"/>
</dbReference>
<keyword evidence="9" id="KW-1185">Reference proteome</keyword>
<evidence type="ECO:0000256" key="7">
    <source>
        <dbReference type="RuleBase" id="RU361156"/>
    </source>
</evidence>
<dbReference type="GO" id="GO:0006508">
    <property type="term" value="P:proteolysis"/>
    <property type="evidence" value="ECO:0007669"/>
    <property type="project" value="UniProtKB-KW"/>
</dbReference>